<dbReference type="Proteomes" id="UP001140091">
    <property type="component" value="Unassembled WGS sequence"/>
</dbReference>
<dbReference type="EMBL" id="JANBPK010000862">
    <property type="protein sequence ID" value="KAJ2929665.1"/>
    <property type="molecule type" value="Genomic_DNA"/>
</dbReference>
<reference evidence="2" key="1">
    <citation type="submission" date="2022-06" db="EMBL/GenBank/DDBJ databases">
        <title>Genome Sequence of Candolleomyces eurysporus.</title>
        <authorList>
            <person name="Buettner E."/>
        </authorList>
    </citation>
    <scope>NUCLEOTIDE SEQUENCE</scope>
    <source>
        <strain evidence="2">VTCC 930004</strain>
    </source>
</reference>
<dbReference type="OrthoDB" id="3061143at2759"/>
<proteinExistence type="predicted"/>
<accession>A0A9W8JF01</accession>
<name>A0A9W8JF01_9AGAR</name>
<feature type="region of interest" description="Disordered" evidence="1">
    <location>
        <begin position="501"/>
        <end position="580"/>
    </location>
</feature>
<protein>
    <submittedName>
        <fullName evidence="2">Uncharacterized protein</fullName>
    </submittedName>
</protein>
<comment type="caution">
    <text evidence="2">The sequence shown here is derived from an EMBL/GenBank/DDBJ whole genome shotgun (WGS) entry which is preliminary data.</text>
</comment>
<dbReference type="AlphaFoldDB" id="A0A9W8JF01"/>
<keyword evidence="3" id="KW-1185">Reference proteome</keyword>
<gene>
    <name evidence="2" type="ORF">H1R20_g7414</name>
</gene>
<feature type="non-terminal residue" evidence="2">
    <location>
        <position position="1189"/>
    </location>
</feature>
<organism evidence="2 3">
    <name type="scientific">Candolleomyces eurysporus</name>
    <dbReference type="NCBI Taxonomy" id="2828524"/>
    <lineage>
        <taxon>Eukaryota</taxon>
        <taxon>Fungi</taxon>
        <taxon>Dikarya</taxon>
        <taxon>Basidiomycota</taxon>
        <taxon>Agaricomycotina</taxon>
        <taxon>Agaricomycetes</taxon>
        <taxon>Agaricomycetidae</taxon>
        <taxon>Agaricales</taxon>
        <taxon>Agaricineae</taxon>
        <taxon>Psathyrellaceae</taxon>
        <taxon>Candolleomyces</taxon>
    </lineage>
</organism>
<evidence type="ECO:0000313" key="3">
    <source>
        <dbReference type="Proteomes" id="UP001140091"/>
    </source>
</evidence>
<sequence length="1189" mass="135005">MALSYGEHNLDLHRKTHRDRQLPPIWEAFNHPLHPTSNPGRTFIIKLKPTTASMSALADFETKLEVPKGRKQDLDRQELVSGDYLFGRNEFGSQDPMDDVVLAWVVGRELQTPEKCRYLACSTENALGLPETRTFEKVRCEEVCQLEPVHKDGGRCYSIATSFEQQRSAFEPAANIKSTVRSDEAVKLLKDLSAAVMPMAMRNMEMAPAHVQEIIKRRFEYLELPRIGFHGNWAYPVLQCNIAAVEAGGDLSKQMGFFGGAHFDEGDDPCWFTNMITSSSLPDDYDPGYFFLLVYGVYTCLSNRGGFNFHGNVKHGGSGPFPPRGEKPPASAYRLTLISYPPERVVDPTKTRHQVLASSWRGTVMNTPEMRYPGYDPSNQIEPTRCTFFREGLGLMDHDSYAEFAVQNLYQLLRYASNQLSPQLGLRMEKDDFFRLFSYLREDGNRVQMEPWQHAPPFCADDKSLTALLHENEKSEREWEAYYLKTAIFIPYRFDRDPKLQQAWPGPPRDSSDIMLSSPFDSGINSASNASPNKRPRSQETCNLEPQVAANHKRQRTGKSELAHPHRTGKRVSQKKDRGKEFSQPHWSFHYAFLLSRNLNVHNLELELLQLKEELQATQSPTAPSETAGMVDTICQAKEVVALPPTDVHTLEEIGKLLLALKSYQNATAQQAQTARAGRISIVEARTRVWRWIEYTVPTLAGQILDGKRAECLGSWVADLANTCFTVLHHQHNAKEFNSQDYGVTGQGERVWLYENKRPRVLSIEEAKEQACIMVSQIVAYWLDVSPDVDQKLCWFVMVLMETIGLEAVSMDHVWKMVCHFTPAYVVLSSGRNAAKATSRESAKALKNELQQHPISNPSTKEGYLYLQYRDLFNRKLRPGDVDPRSFTRTSSSLFAHMWRLSLQYIEDPDANPSDAFSNLLREDADFYLPIREAAPTRIRARGSDGPYHPTTIVTLPGIFSAIVLRAFTYRSKFFWDRRMVFHSWEDLDQEIMSVMDDHPELSLKSGYFTNFRSYGVPVMQRTIDKAKQSWLSLQERGWNDYCANYPKKSFLSTLRYFRPQRHESKIFPYLGALGGFALTCDLAYAGVCQRPTVDEMAECIVELDKGALSGLRLLGLVEVGTEETASRGRKVEAVKEALHSLVGQLKETLTETEQSAVGLTVGDNADWILLEHSLCKFSRALNKKALSM</sequence>
<evidence type="ECO:0000313" key="2">
    <source>
        <dbReference type="EMBL" id="KAJ2929665.1"/>
    </source>
</evidence>
<feature type="compositionally biased region" description="Polar residues" evidence="1">
    <location>
        <begin position="519"/>
        <end position="532"/>
    </location>
</feature>
<evidence type="ECO:0000256" key="1">
    <source>
        <dbReference type="SAM" id="MobiDB-lite"/>
    </source>
</evidence>